<evidence type="ECO:0000259" key="4">
    <source>
        <dbReference type="PROSITE" id="PS50987"/>
    </source>
</evidence>
<dbReference type="SUPFAM" id="SSF46785">
    <property type="entry name" value="Winged helix' DNA-binding domain"/>
    <property type="match status" value="1"/>
</dbReference>
<dbReference type="Gene3D" id="1.10.10.10">
    <property type="entry name" value="Winged helix-like DNA-binding domain superfamily/Winged helix DNA-binding domain"/>
    <property type="match status" value="1"/>
</dbReference>
<dbReference type="InterPro" id="IPR051081">
    <property type="entry name" value="HTH_MetalResp_TranReg"/>
</dbReference>
<keyword evidence="2" id="KW-0238">DNA-binding</keyword>
<evidence type="ECO:0000313" key="6">
    <source>
        <dbReference type="Proteomes" id="UP000823629"/>
    </source>
</evidence>
<dbReference type="InterPro" id="IPR011991">
    <property type="entry name" value="ArsR-like_HTH"/>
</dbReference>
<comment type="caution">
    <text evidence="5">The sequence shown here is derived from an EMBL/GenBank/DDBJ whole genome shotgun (WGS) entry which is preliminary data.</text>
</comment>
<dbReference type="PROSITE" id="PS50987">
    <property type="entry name" value="HTH_ARSR_2"/>
    <property type="match status" value="1"/>
</dbReference>
<evidence type="ECO:0000256" key="2">
    <source>
        <dbReference type="ARBA" id="ARBA00023125"/>
    </source>
</evidence>
<dbReference type="PANTHER" id="PTHR33154:SF33">
    <property type="entry name" value="TRANSCRIPTIONAL REPRESSOR SDPR"/>
    <property type="match status" value="1"/>
</dbReference>
<evidence type="ECO:0000256" key="1">
    <source>
        <dbReference type="ARBA" id="ARBA00023015"/>
    </source>
</evidence>
<dbReference type="PANTHER" id="PTHR33154">
    <property type="entry name" value="TRANSCRIPTIONAL REGULATOR, ARSR FAMILY"/>
    <property type="match status" value="1"/>
</dbReference>
<gene>
    <name evidence="5" type="ORF">IAC78_00755</name>
</gene>
<sequence>MIENEIEELINKLLSLSKGFQAYGNKLRIKICAVLIKAGENGLRVGDIASLLHISRPACSYHLSLLTNAKIVSYRTIKRKNYYYYSLNSLFVKKLKDYLNCLESIEN</sequence>
<dbReference type="GO" id="GO:0003677">
    <property type="term" value="F:DNA binding"/>
    <property type="evidence" value="ECO:0007669"/>
    <property type="project" value="UniProtKB-KW"/>
</dbReference>
<reference evidence="5" key="2">
    <citation type="journal article" date="2021" name="PeerJ">
        <title>Extensive microbial diversity within the chicken gut microbiome revealed by metagenomics and culture.</title>
        <authorList>
            <person name="Gilroy R."/>
            <person name="Ravi A."/>
            <person name="Getino M."/>
            <person name="Pursley I."/>
            <person name="Horton D.L."/>
            <person name="Alikhan N.F."/>
            <person name="Baker D."/>
            <person name="Gharbi K."/>
            <person name="Hall N."/>
            <person name="Watson M."/>
            <person name="Adriaenssens E.M."/>
            <person name="Foster-Nyarko E."/>
            <person name="Jarju S."/>
            <person name="Secka A."/>
            <person name="Antonio M."/>
            <person name="Oren A."/>
            <person name="Chaudhuri R.R."/>
            <person name="La Ragione R."/>
            <person name="Hildebrand F."/>
            <person name="Pallen M.J."/>
        </authorList>
    </citation>
    <scope>NUCLEOTIDE SEQUENCE</scope>
    <source>
        <strain evidence="5">1748</strain>
    </source>
</reference>
<accession>A0A9D9D9M7</accession>
<evidence type="ECO:0000256" key="3">
    <source>
        <dbReference type="ARBA" id="ARBA00023163"/>
    </source>
</evidence>
<dbReference type="CDD" id="cd00090">
    <property type="entry name" value="HTH_ARSR"/>
    <property type="match status" value="1"/>
</dbReference>
<dbReference type="SMART" id="SM00418">
    <property type="entry name" value="HTH_ARSR"/>
    <property type="match status" value="1"/>
</dbReference>
<dbReference type="EMBL" id="JADING010000018">
    <property type="protein sequence ID" value="MBO8414001.1"/>
    <property type="molecule type" value="Genomic_DNA"/>
</dbReference>
<keyword evidence="3" id="KW-0804">Transcription</keyword>
<dbReference type="GO" id="GO:0003700">
    <property type="term" value="F:DNA-binding transcription factor activity"/>
    <property type="evidence" value="ECO:0007669"/>
    <property type="project" value="InterPro"/>
</dbReference>
<keyword evidence="1" id="KW-0805">Transcription regulation</keyword>
<dbReference type="InterPro" id="IPR036390">
    <property type="entry name" value="WH_DNA-bd_sf"/>
</dbReference>
<feature type="domain" description="HTH arsR-type" evidence="4">
    <location>
        <begin position="6"/>
        <end position="106"/>
    </location>
</feature>
<protein>
    <submittedName>
        <fullName evidence="5">Winged helix-turn-helix transcriptional regulator</fullName>
    </submittedName>
</protein>
<name>A0A9D9D9M7_9BACL</name>
<organism evidence="5 6">
    <name type="scientific">Candidatus Scatoplasma merdavium</name>
    <dbReference type="NCBI Taxonomy" id="2840932"/>
    <lineage>
        <taxon>Bacteria</taxon>
        <taxon>Bacillati</taxon>
        <taxon>Bacillota</taxon>
        <taxon>Bacilli</taxon>
        <taxon>Bacillales</taxon>
        <taxon>Candidatus Scatoplasma</taxon>
    </lineage>
</organism>
<dbReference type="InterPro" id="IPR001845">
    <property type="entry name" value="HTH_ArsR_DNA-bd_dom"/>
</dbReference>
<proteinExistence type="predicted"/>
<reference evidence="5" key="1">
    <citation type="submission" date="2020-10" db="EMBL/GenBank/DDBJ databases">
        <authorList>
            <person name="Gilroy R."/>
        </authorList>
    </citation>
    <scope>NUCLEOTIDE SEQUENCE</scope>
    <source>
        <strain evidence="5">1748</strain>
    </source>
</reference>
<dbReference type="AlphaFoldDB" id="A0A9D9D9M7"/>
<dbReference type="Proteomes" id="UP000823629">
    <property type="component" value="Unassembled WGS sequence"/>
</dbReference>
<dbReference type="InterPro" id="IPR036388">
    <property type="entry name" value="WH-like_DNA-bd_sf"/>
</dbReference>
<dbReference type="Pfam" id="PF12840">
    <property type="entry name" value="HTH_20"/>
    <property type="match status" value="1"/>
</dbReference>
<evidence type="ECO:0000313" key="5">
    <source>
        <dbReference type="EMBL" id="MBO8414001.1"/>
    </source>
</evidence>